<sequence>MPLSPFTPDPSSQLNILRHDCNPLGMNSAQICVFEKTHEIGLGCFLKCSNSAALEPEISFKILSNFSHQPLEWKLADQKLSALLVFPDFSQSHSSWPETVGFLHASCGWGRFAGSLGCQLLARGLASGGFSCSLLGTGHS</sequence>
<comment type="caution">
    <text evidence="1">The sequence shown here is derived from an EMBL/GenBank/DDBJ whole genome shotgun (WGS) entry which is preliminary data.</text>
</comment>
<dbReference type="Proteomes" id="UP001151529">
    <property type="component" value="Chromosome 5"/>
</dbReference>
<dbReference type="EMBL" id="JAPFFL010000003">
    <property type="protein sequence ID" value="KAJ6736331.1"/>
    <property type="molecule type" value="Genomic_DNA"/>
</dbReference>
<organism evidence="1 2">
    <name type="scientific">Salix viminalis</name>
    <name type="common">Common osier</name>
    <name type="synonym">Basket willow</name>
    <dbReference type="NCBI Taxonomy" id="40686"/>
    <lineage>
        <taxon>Eukaryota</taxon>
        <taxon>Viridiplantae</taxon>
        <taxon>Streptophyta</taxon>
        <taxon>Embryophyta</taxon>
        <taxon>Tracheophyta</taxon>
        <taxon>Spermatophyta</taxon>
        <taxon>Magnoliopsida</taxon>
        <taxon>eudicotyledons</taxon>
        <taxon>Gunneridae</taxon>
        <taxon>Pentapetalae</taxon>
        <taxon>rosids</taxon>
        <taxon>fabids</taxon>
        <taxon>Malpighiales</taxon>
        <taxon>Salicaceae</taxon>
        <taxon>Saliceae</taxon>
        <taxon>Salix</taxon>
    </lineage>
</organism>
<name>A0A9Q0ZJ31_SALVM</name>
<dbReference type="AlphaFoldDB" id="A0A9Q0ZJ31"/>
<keyword evidence="2" id="KW-1185">Reference proteome</keyword>
<gene>
    <name evidence="1" type="ORF">OIU85_018523</name>
</gene>
<evidence type="ECO:0000313" key="2">
    <source>
        <dbReference type="Proteomes" id="UP001151529"/>
    </source>
</evidence>
<reference evidence="1" key="2">
    <citation type="journal article" date="2023" name="Int. J. Mol. Sci.">
        <title>De Novo Assembly and Annotation of 11 Diverse Shrub Willow (Salix) Genomes Reveals Novel Gene Organization in Sex-Linked Regions.</title>
        <authorList>
            <person name="Hyden B."/>
            <person name="Feng K."/>
            <person name="Yates T.B."/>
            <person name="Jawdy S."/>
            <person name="Cereghino C."/>
            <person name="Smart L.B."/>
            <person name="Muchero W."/>
        </authorList>
    </citation>
    <scope>NUCLEOTIDE SEQUENCE [LARGE SCALE GENOMIC DNA]</scope>
    <source>
        <tissue evidence="1">Shoot tip</tissue>
    </source>
</reference>
<proteinExistence type="predicted"/>
<dbReference type="OrthoDB" id="1724443at2759"/>
<evidence type="ECO:0000313" key="1">
    <source>
        <dbReference type="EMBL" id="KAJ6736331.1"/>
    </source>
</evidence>
<protein>
    <submittedName>
        <fullName evidence="1">Uncharacterized protein</fullName>
    </submittedName>
</protein>
<accession>A0A9Q0ZJ31</accession>
<reference evidence="1" key="1">
    <citation type="submission" date="2022-11" db="EMBL/GenBank/DDBJ databases">
        <authorList>
            <person name="Hyden B.L."/>
            <person name="Feng K."/>
            <person name="Yates T."/>
            <person name="Jawdy S."/>
            <person name="Smart L.B."/>
            <person name="Muchero W."/>
        </authorList>
    </citation>
    <scope>NUCLEOTIDE SEQUENCE</scope>
    <source>
        <tissue evidence="1">Shoot tip</tissue>
    </source>
</reference>